<dbReference type="Proteomes" id="UP000015104">
    <property type="component" value="Unassembled WGS sequence"/>
</dbReference>
<dbReference type="AlphaFoldDB" id="T1K830"/>
<evidence type="ECO:0000256" key="1">
    <source>
        <dbReference type="ARBA" id="ARBA00009403"/>
    </source>
</evidence>
<accession>T1K830</accession>
<dbReference type="OMA" id="YENVAKC"/>
<evidence type="ECO:0000313" key="7">
    <source>
        <dbReference type="Proteomes" id="UP000015104"/>
    </source>
</evidence>
<keyword evidence="3" id="KW-0789">Thiol protease inhibitor</keyword>
<dbReference type="GO" id="GO:0005737">
    <property type="term" value="C:cytoplasm"/>
    <property type="evidence" value="ECO:0007669"/>
    <property type="project" value="TreeGrafter"/>
</dbReference>
<sequence>MKFILFAVCLIGVVFAMPGGWSSLSVDHPTVIQLAAKGVEHHNKIANNLYYKRLISIEEAKSQVVAGINYEVKFLIGKTECVKSDANAASCEVSANAIPELCTYVFWVQPGSDNAQITQASCGPAK</sequence>
<dbReference type="Gene3D" id="3.10.450.10">
    <property type="match status" value="1"/>
</dbReference>
<feature type="signal peptide" evidence="4">
    <location>
        <begin position="1"/>
        <end position="16"/>
    </location>
</feature>
<evidence type="ECO:0000256" key="2">
    <source>
        <dbReference type="ARBA" id="ARBA00022690"/>
    </source>
</evidence>
<dbReference type="GO" id="GO:0031982">
    <property type="term" value="C:vesicle"/>
    <property type="evidence" value="ECO:0007669"/>
    <property type="project" value="TreeGrafter"/>
</dbReference>
<comment type="similarity">
    <text evidence="1">Belongs to the cystatin family.</text>
</comment>
<dbReference type="eggNOG" id="ENOG502SC50">
    <property type="taxonomic scope" value="Eukaryota"/>
</dbReference>
<dbReference type="GO" id="GO:0005615">
    <property type="term" value="C:extracellular space"/>
    <property type="evidence" value="ECO:0007669"/>
    <property type="project" value="TreeGrafter"/>
</dbReference>
<dbReference type="EnsemblMetazoa" id="tetur06g06610.1">
    <property type="protein sequence ID" value="tetur06g06610.1"/>
    <property type="gene ID" value="tetur06g06610"/>
</dbReference>
<dbReference type="HOGENOM" id="CLU_118168_4_0_1"/>
<evidence type="ECO:0000313" key="6">
    <source>
        <dbReference type="EnsemblMetazoa" id="tetur06g06610.1"/>
    </source>
</evidence>
<name>T1K830_TETUR</name>
<dbReference type="OrthoDB" id="1908104at2759"/>
<evidence type="ECO:0000256" key="3">
    <source>
        <dbReference type="ARBA" id="ARBA00022704"/>
    </source>
</evidence>
<dbReference type="SMART" id="SM00043">
    <property type="entry name" value="CY"/>
    <property type="match status" value="1"/>
</dbReference>
<dbReference type="EMBL" id="CAEY01001792">
    <property type="status" value="NOT_ANNOTATED_CDS"/>
    <property type="molecule type" value="Genomic_DNA"/>
</dbReference>
<evidence type="ECO:0000256" key="4">
    <source>
        <dbReference type="SAM" id="SignalP"/>
    </source>
</evidence>
<dbReference type="Pfam" id="PF00031">
    <property type="entry name" value="Cystatin"/>
    <property type="match status" value="1"/>
</dbReference>
<keyword evidence="7" id="KW-1185">Reference proteome</keyword>
<reference evidence="6" key="2">
    <citation type="submission" date="2015-06" db="UniProtKB">
        <authorList>
            <consortium name="EnsemblMetazoa"/>
        </authorList>
    </citation>
    <scope>IDENTIFICATION</scope>
</reference>
<evidence type="ECO:0000259" key="5">
    <source>
        <dbReference type="SMART" id="SM00043"/>
    </source>
</evidence>
<dbReference type="InterPro" id="IPR046350">
    <property type="entry name" value="Cystatin_sf"/>
</dbReference>
<dbReference type="SUPFAM" id="SSF54403">
    <property type="entry name" value="Cystatin/monellin"/>
    <property type="match status" value="1"/>
</dbReference>
<dbReference type="PANTHER" id="PTHR46186:SF2">
    <property type="entry name" value="CYSTATIN"/>
    <property type="match status" value="1"/>
</dbReference>
<dbReference type="RefSeq" id="XP_015783129.2">
    <property type="nucleotide sequence ID" value="XM_015927643.2"/>
</dbReference>
<dbReference type="InterPro" id="IPR000010">
    <property type="entry name" value="Cystatin_dom"/>
</dbReference>
<dbReference type="CDD" id="cd00042">
    <property type="entry name" value="CY"/>
    <property type="match status" value="1"/>
</dbReference>
<organism evidence="6 7">
    <name type="scientific">Tetranychus urticae</name>
    <name type="common">Two-spotted spider mite</name>
    <dbReference type="NCBI Taxonomy" id="32264"/>
    <lineage>
        <taxon>Eukaryota</taxon>
        <taxon>Metazoa</taxon>
        <taxon>Ecdysozoa</taxon>
        <taxon>Arthropoda</taxon>
        <taxon>Chelicerata</taxon>
        <taxon>Arachnida</taxon>
        <taxon>Acari</taxon>
        <taxon>Acariformes</taxon>
        <taxon>Trombidiformes</taxon>
        <taxon>Prostigmata</taxon>
        <taxon>Eleutherengona</taxon>
        <taxon>Raphignathae</taxon>
        <taxon>Tetranychoidea</taxon>
        <taxon>Tetranychidae</taxon>
        <taxon>Tetranychus</taxon>
    </lineage>
</organism>
<reference evidence="7" key="1">
    <citation type="submission" date="2011-08" db="EMBL/GenBank/DDBJ databases">
        <authorList>
            <person name="Rombauts S."/>
        </authorList>
    </citation>
    <scope>NUCLEOTIDE SEQUENCE</scope>
    <source>
        <strain evidence="7">London</strain>
    </source>
</reference>
<keyword evidence="4" id="KW-0732">Signal</keyword>
<dbReference type="GeneID" id="107360920"/>
<keyword evidence="2" id="KW-0646">Protease inhibitor</keyword>
<proteinExistence type="inferred from homology"/>
<protein>
    <recommendedName>
        <fullName evidence="5">Cystatin domain-containing protein</fullName>
    </recommendedName>
</protein>
<dbReference type="PANTHER" id="PTHR46186">
    <property type="entry name" value="CYSTATIN"/>
    <property type="match status" value="1"/>
</dbReference>
<feature type="domain" description="Cystatin" evidence="5">
    <location>
        <begin position="16"/>
        <end position="123"/>
    </location>
</feature>
<feature type="chain" id="PRO_5018788977" description="Cystatin domain-containing protein" evidence="4">
    <location>
        <begin position="17"/>
        <end position="126"/>
    </location>
</feature>
<dbReference type="GO" id="GO:0004869">
    <property type="term" value="F:cysteine-type endopeptidase inhibitor activity"/>
    <property type="evidence" value="ECO:0007669"/>
    <property type="project" value="UniProtKB-KW"/>
</dbReference>
<dbReference type="KEGG" id="tut:107360920"/>